<keyword evidence="2 10" id="KW-0444">Lipid biosynthesis</keyword>
<dbReference type="GO" id="GO:0019367">
    <property type="term" value="P:fatty acid elongation, saturated fatty acid"/>
    <property type="evidence" value="ECO:0007669"/>
    <property type="project" value="TreeGrafter"/>
</dbReference>
<dbReference type="Pfam" id="PF01151">
    <property type="entry name" value="ELO"/>
    <property type="match status" value="1"/>
</dbReference>
<dbReference type="GO" id="GO:0034626">
    <property type="term" value="P:fatty acid elongation, polyunsaturated fatty acid"/>
    <property type="evidence" value="ECO:0007669"/>
    <property type="project" value="TreeGrafter"/>
</dbReference>
<dbReference type="EMBL" id="JACSEA010000002">
    <property type="protein sequence ID" value="KAF7407158.1"/>
    <property type="molecule type" value="Genomic_DNA"/>
</dbReference>
<evidence type="ECO:0000256" key="10">
    <source>
        <dbReference type="RuleBase" id="RU361115"/>
    </source>
</evidence>
<organism evidence="11 12">
    <name type="scientific">Vespula vulgaris</name>
    <name type="common">Yellow jacket</name>
    <name type="synonym">Wasp</name>
    <dbReference type="NCBI Taxonomy" id="7454"/>
    <lineage>
        <taxon>Eukaryota</taxon>
        <taxon>Metazoa</taxon>
        <taxon>Ecdysozoa</taxon>
        <taxon>Arthropoda</taxon>
        <taxon>Hexapoda</taxon>
        <taxon>Insecta</taxon>
        <taxon>Pterygota</taxon>
        <taxon>Neoptera</taxon>
        <taxon>Endopterygota</taxon>
        <taxon>Hymenoptera</taxon>
        <taxon>Apocrita</taxon>
        <taxon>Aculeata</taxon>
        <taxon>Vespoidea</taxon>
        <taxon>Vespidae</taxon>
        <taxon>Vespinae</taxon>
        <taxon>Vespula</taxon>
    </lineage>
</organism>
<dbReference type="GO" id="GO:0009922">
    <property type="term" value="F:fatty acid elongase activity"/>
    <property type="evidence" value="ECO:0007669"/>
    <property type="project" value="UniProtKB-EC"/>
</dbReference>
<feature type="transmembrane region" description="Helical" evidence="10">
    <location>
        <begin position="358"/>
        <end position="379"/>
    </location>
</feature>
<evidence type="ECO:0000256" key="5">
    <source>
        <dbReference type="ARBA" id="ARBA00022832"/>
    </source>
</evidence>
<keyword evidence="12" id="KW-1185">Reference proteome</keyword>
<dbReference type="GO" id="GO:0034625">
    <property type="term" value="P:fatty acid elongation, monounsaturated fatty acid"/>
    <property type="evidence" value="ECO:0007669"/>
    <property type="project" value="TreeGrafter"/>
</dbReference>
<dbReference type="InterPro" id="IPR002076">
    <property type="entry name" value="ELO_fam"/>
</dbReference>
<comment type="similarity">
    <text evidence="10">Belongs to the ELO family.</text>
</comment>
<evidence type="ECO:0000256" key="6">
    <source>
        <dbReference type="ARBA" id="ARBA00022989"/>
    </source>
</evidence>
<comment type="caution">
    <text evidence="10">Lacks conserved residue(s) required for the propagation of feature annotation.</text>
</comment>
<dbReference type="PANTHER" id="PTHR11157:SF22">
    <property type="entry name" value="ELONGATION OF VERY LONG CHAIN FATTY ACIDS PROTEIN"/>
    <property type="match status" value="1"/>
</dbReference>
<feature type="transmembrane region" description="Helical" evidence="10">
    <location>
        <begin position="331"/>
        <end position="352"/>
    </location>
</feature>
<protein>
    <recommendedName>
        <fullName evidence="10">Elongation of very long chain fatty acids protein</fullName>
        <ecNumber evidence="10">2.3.1.199</ecNumber>
    </recommendedName>
    <alternativeName>
        <fullName evidence="10">Very-long-chain 3-oxoacyl-CoA synthase</fullName>
    </alternativeName>
</protein>
<gene>
    <name evidence="11" type="ORF">HZH66_001695</name>
</gene>
<keyword evidence="9 10" id="KW-0275">Fatty acid biosynthesis</keyword>
<evidence type="ECO:0000256" key="3">
    <source>
        <dbReference type="ARBA" id="ARBA00022679"/>
    </source>
</evidence>
<name>A0A834KI45_VESVU</name>
<dbReference type="Proteomes" id="UP000614350">
    <property type="component" value="Unassembled WGS sequence"/>
</dbReference>
<evidence type="ECO:0000313" key="11">
    <source>
        <dbReference type="EMBL" id="KAF7407158.1"/>
    </source>
</evidence>
<evidence type="ECO:0000256" key="9">
    <source>
        <dbReference type="ARBA" id="ARBA00023160"/>
    </source>
</evidence>
<dbReference type="GO" id="GO:0042761">
    <property type="term" value="P:very long-chain fatty acid biosynthetic process"/>
    <property type="evidence" value="ECO:0007669"/>
    <property type="project" value="TreeGrafter"/>
</dbReference>
<keyword evidence="6 10" id="KW-1133">Transmembrane helix</keyword>
<evidence type="ECO:0000256" key="4">
    <source>
        <dbReference type="ARBA" id="ARBA00022692"/>
    </source>
</evidence>
<keyword evidence="3 10" id="KW-0808">Transferase</keyword>
<evidence type="ECO:0000256" key="1">
    <source>
        <dbReference type="ARBA" id="ARBA00004141"/>
    </source>
</evidence>
<dbReference type="EC" id="2.3.1.199" evidence="10"/>
<evidence type="ECO:0000256" key="7">
    <source>
        <dbReference type="ARBA" id="ARBA00023098"/>
    </source>
</evidence>
<dbReference type="GO" id="GO:0005789">
    <property type="term" value="C:endoplasmic reticulum membrane"/>
    <property type="evidence" value="ECO:0007669"/>
    <property type="project" value="TreeGrafter"/>
</dbReference>
<feature type="transmembrane region" description="Helical" evidence="10">
    <location>
        <begin position="159"/>
        <end position="179"/>
    </location>
</feature>
<evidence type="ECO:0000313" key="12">
    <source>
        <dbReference type="Proteomes" id="UP000614350"/>
    </source>
</evidence>
<evidence type="ECO:0000256" key="2">
    <source>
        <dbReference type="ARBA" id="ARBA00022516"/>
    </source>
</evidence>
<evidence type="ECO:0000256" key="8">
    <source>
        <dbReference type="ARBA" id="ARBA00023136"/>
    </source>
</evidence>
<dbReference type="PANTHER" id="PTHR11157">
    <property type="entry name" value="FATTY ACID ACYL TRANSFERASE-RELATED"/>
    <property type="match status" value="1"/>
</dbReference>
<keyword evidence="4 10" id="KW-0812">Transmembrane</keyword>
<keyword evidence="8 10" id="KW-0472">Membrane</keyword>
<comment type="catalytic activity">
    <reaction evidence="10">
        <text>a very-long-chain acyl-CoA + malonyl-CoA + H(+) = a very-long-chain 3-oxoacyl-CoA + CO2 + CoA</text>
        <dbReference type="Rhea" id="RHEA:32727"/>
        <dbReference type="ChEBI" id="CHEBI:15378"/>
        <dbReference type="ChEBI" id="CHEBI:16526"/>
        <dbReference type="ChEBI" id="CHEBI:57287"/>
        <dbReference type="ChEBI" id="CHEBI:57384"/>
        <dbReference type="ChEBI" id="CHEBI:90725"/>
        <dbReference type="ChEBI" id="CHEBI:90736"/>
        <dbReference type="EC" id="2.3.1.199"/>
    </reaction>
</comment>
<comment type="caution">
    <text evidence="11">The sequence shown here is derived from an EMBL/GenBank/DDBJ whole genome shotgun (WGS) entry which is preliminary data.</text>
</comment>
<feature type="transmembrane region" description="Helical" evidence="10">
    <location>
        <begin position="191"/>
        <end position="208"/>
    </location>
</feature>
<dbReference type="AlphaFoldDB" id="A0A834KI45"/>
<accession>A0A834KI45</accession>
<proteinExistence type="inferred from homology"/>
<dbReference type="GO" id="GO:0030148">
    <property type="term" value="P:sphingolipid biosynthetic process"/>
    <property type="evidence" value="ECO:0007669"/>
    <property type="project" value="TreeGrafter"/>
</dbReference>
<comment type="subcellular location">
    <subcellularLocation>
        <location evidence="1">Membrane</location>
        <topology evidence="1">Multi-pass membrane protein</topology>
    </subcellularLocation>
</comment>
<reference evidence="11" key="1">
    <citation type="journal article" date="2020" name="G3 (Bethesda)">
        <title>High-Quality Assemblies for Three Invasive Social Wasps from the &lt;i&gt;Vespula&lt;/i&gt; Genus.</title>
        <authorList>
            <person name="Harrop T.W.R."/>
            <person name="Guhlin J."/>
            <person name="McLaughlin G.M."/>
            <person name="Permina E."/>
            <person name="Stockwell P."/>
            <person name="Gilligan J."/>
            <person name="Le Lec M.F."/>
            <person name="Gruber M.A.M."/>
            <person name="Quinn O."/>
            <person name="Lovegrove M."/>
            <person name="Duncan E.J."/>
            <person name="Remnant E.J."/>
            <person name="Van Eeckhoven J."/>
            <person name="Graham B."/>
            <person name="Knapp R.A."/>
            <person name="Langford K.W."/>
            <person name="Kronenberg Z."/>
            <person name="Press M.O."/>
            <person name="Eacker S.M."/>
            <person name="Wilson-Rankin E.E."/>
            <person name="Purcell J."/>
            <person name="Lester P.J."/>
            <person name="Dearden P.K."/>
        </authorList>
    </citation>
    <scope>NUCLEOTIDE SEQUENCE</scope>
    <source>
        <strain evidence="11">Marl-1</strain>
    </source>
</reference>
<keyword evidence="5 10" id="KW-0276">Fatty acid metabolism</keyword>
<keyword evidence="7 10" id="KW-0443">Lipid metabolism</keyword>
<sequence length="395" mass="45408">MGSRPFAMPYHFGSELRKGKKENISTLRVEPRKIVRTNETVFLFAHFLAVRTDKSSGLRIVVGEKENLFLTSAVPRSDRILFPFAGRSLIGKRREMASAAAELVAERELEPMREMVDGNRTTFVGAQGLVKLALEQYTEILASASDPRVGSWPLMESPIPTLVIVLLYLYSVTIAGPRVMSNKKPYNLRNVLIAYNAFQVVFSLGMLYEHLMSGWLLDYSYKCQPVDYSHNPSALRMASLCWWYFISKFTEFADTIFFVLRKKESQVTFLHLYHHSLTPLETWICVKFIPGGHGTLGNLINNAVHVVMYAYYMLAAMGPEYKKYLWWKKHLTTIQLIQFFLVFVHSAQALIFDCGYPKLVAILLLLHSTIFFALFSDFYRRAYRRTKSIDKTKVD</sequence>